<protein>
    <submittedName>
        <fullName evidence="1">Uncharacterized protein</fullName>
    </submittedName>
</protein>
<keyword evidence="2" id="KW-1185">Reference proteome</keyword>
<evidence type="ECO:0000313" key="2">
    <source>
        <dbReference type="Proteomes" id="UP000265520"/>
    </source>
</evidence>
<accession>A0A392QY90</accession>
<name>A0A392QY90_9FABA</name>
<comment type="caution">
    <text evidence="1">The sequence shown here is derived from an EMBL/GenBank/DDBJ whole genome shotgun (WGS) entry which is preliminary data.</text>
</comment>
<evidence type="ECO:0000313" key="1">
    <source>
        <dbReference type="EMBL" id="MCI29333.1"/>
    </source>
</evidence>
<dbReference type="AlphaFoldDB" id="A0A392QY90"/>
<organism evidence="1 2">
    <name type="scientific">Trifolium medium</name>
    <dbReference type="NCBI Taxonomy" id="97028"/>
    <lineage>
        <taxon>Eukaryota</taxon>
        <taxon>Viridiplantae</taxon>
        <taxon>Streptophyta</taxon>
        <taxon>Embryophyta</taxon>
        <taxon>Tracheophyta</taxon>
        <taxon>Spermatophyta</taxon>
        <taxon>Magnoliopsida</taxon>
        <taxon>eudicotyledons</taxon>
        <taxon>Gunneridae</taxon>
        <taxon>Pentapetalae</taxon>
        <taxon>rosids</taxon>
        <taxon>fabids</taxon>
        <taxon>Fabales</taxon>
        <taxon>Fabaceae</taxon>
        <taxon>Papilionoideae</taxon>
        <taxon>50 kb inversion clade</taxon>
        <taxon>NPAAA clade</taxon>
        <taxon>Hologalegina</taxon>
        <taxon>IRL clade</taxon>
        <taxon>Trifolieae</taxon>
        <taxon>Trifolium</taxon>
    </lineage>
</organism>
<dbReference type="Proteomes" id="UP000265520">
    <property type="component" value="Unassembled WGS sequence"/>
</dbReference>
<dbReference type="EMBL" id="LXQA010171833">
    <property type="protein sequence ID" value="MCI29333.1"/>
    <property type="molecule type" value="Genomic_DNA"/>
</dbReference>
<feature type="non-terminal residue" evidence="1">
    <location>
        <position position="1"/>
    </location>
</feature>
<sequence>ATVFVVAVADHTSSSRRSAARSRASKYAVIDAVLPNYMWSLPRLPSLPSSLFRHR</sequence>
<reference evidence="1 2" key="1">
    <citation type="journal article" date="2018" name="Front. Plant Sci.">
        <title>Red Clover (Trifolium pratense) and Zigzag Clover (T. medium) - A Picture of Genomic Similarities and Differences.</title>
        <authorList>
            <person name="Dluhosova J."/>
            <person name="Istvanek J."/>
            <person name="Nedelnik J."/>
            <person name="Repkova J."/>
        </authorList>
    </citation>
    <scope>NUCLEOTIDE SEQUENCE [LARGE SCALE GENOMIC DNA]</scope>
    <source>
        <strain evidence="2">cv. 10/8</strain>
        <tissue evidence="1">Leaf</tissue>
    </source>
</reference>
<proteinExistence type="predicted"/>